<comment type="subcellular location">
    <subcellularLocation>
        <location evidence="1">Membrane</location>
        <topology evidence="1">Multi-pass membrane protein</topology>
    </subcellularLocation>
</comment>
<sequence>MSEMAKETFKQVSESMFPGITHSLHSKPPEIRLGHEIVTNLSLQMCLFFNVCYFPFWLIISILITSLKYEHLNYLYKFILVTVLAATIAIEIVRLYLGYLGNLMERVPELAGFWLLSVLLQFPLQAFLFFNEDLVILPLERAANFVMVGLVLAELITGFIALRKITKHQAKKFHLLQLRQEAIFEFE</sequence>
<proteinExistence type="predicted"/>
<dbReference type="OrthoDB" id="311720at2759"/>
<keyword evidence="7" id="KW-1185">Reference proteome</keyword>
<dbReference type="Proteomes" id="UP000318571">
    <property type="component" value="Chromosome 1"/>
</dbReference>
<protein>
    <recommendedName>
        <fullName evidence="8">Transmembrane protein 17B</fullName>
    </recommendedName>
</protein>
<dbReference type="EMBL" id="VCGU01000010">
    <property type="protein sequence ID" value="TRY69058.1"/>
    <property type="molecule type" value="Genomic_DNA"/>
</dbReference>
<dbReference type="GO" id="GO:0035869">
    <property type="term" value="C:ciliary transition zone"/>
    <property type="evidence" value="ECO:0007669"/>
    <property type="project" value="TreeGrafter"/>
</dbReference>
<organism evidence="6 7">
    <name type="scientific">Tigriopus californicus</name>
    <name type="common">Marine copepod</name>
    <dbReference type="NCBI Taxonomy" id="6832"/>
    <lineage>
        <taxon>Eukaryota</taxon>
        <taxon>Metazoa</taxon>
        <taxon>Ecdysozoa</taxon>
        <taxon>Arthropoda</taxon>
        <taxon>Crustacea</taxon>
        <taxon>Multicrustacea</taxon>
        <taxon>Hexanauplia</taxon>
        <taxon>Copepoda</taxon>
        <taxon>Harpacticoida</taxon>
        <taxon>Harpacticidae</taxon>
        <taxon>Tigriopus</taxon>
    </lineage>
</organism>
<evidence type="ECO:0000256" key="5">
    <source>
        <dbReference type="SAM" id="Phobius"/>
    </source>
</evidence>
<feature type="transmembrane region" description="Helical" evidence="5">
    <location>
        <begin position="47"/>
        <end position="69"/>
    </location>
</feature>
<feature type="transmembrane region" description="Helical" evidence="5">
    <location>
        <begin position="109"/>
        <end position="130"/>
    </location>
</feature>
<accession>A0A553NUE7</accession>
<dbReference type="InterPro" id="IPR019184">
    <property type="entry name" value="Uncharacterised_TM-17"/>
</dbReference>
<dbReference type="Pfam" id="PF09799">
    <property type="entry name" value="Transmemb_17"/>
    <property type="match status" value="1"/>
</dbReference>
<evidence type="ECO:0000256" key="2">
    <source>
        <dbReference type="ARBA" id="ARBA00022692"/>
    </source>
</evidence>
<feature type="transmembrane region" description="Helical" evidence="5">
    <location>
        <begin position="142"/>
        <end position="162"/>
    </location>
</feature>
<dbReference type="GO" id="GO:1905515">
    <property type="term" value="P:non-motile cilium assembly"/>
    <property type="evidence" value="ECO:0007669"/>
    <property type="project" value="TreeGrafter"/>
</dbReference>
<dbReference type="GO" id="GO:0016020">
    <property type="term" value="C:membrane"/>
    <property type="evidence" value="ECO:0007669"/>
    <property type="project" value="UniProtKB-SubCell"/>
</dbReference>
<dbReference type="PANTHER" id="PTHR13531:SF6">
    <property type="entry name" value="TMEM (HUMAN TRANSMEMBRANE PROTEIN) HOMOLOG"/>
    <property type="match status" value="1"/>
</dbReference>
<reference evidence="6 7" key="1">
    <citation type="journal article" date="2018" name="Nat. Ecol. Evol.">
        <title>Genomic signatures of mitonuclear coevolution across populations of Tigriopus californicus.</title>
        <authorList>
            <person name="Barreto F.S."/>
            <person name="Watson E.T."/>
            <person name="Lima T.G."/>
            <person name="Willett C.S."/>
            <person name="Edmands S."/>
            <person name="Li W."/>
            <person name="Burton R.S."/>
        </authorList>
    </citation>
    <scope>NUCLEOTIDE SEQUENCE [LARGE SCALE GENOMIC DNA]</scope>
    <source>
        <strain evidence="6 7">San Diego</strain>
    </source>
</reference>
<dbReference type="PANTHER" id="PTHR13531">
    <property type="entry name" value="GEO07735P1-RELATED-RELATED"/>
    <property type="match status" value="1"/>
</dbReference>
<evidence type="ECO:0008006" key="8">
    <source>
        <dbReference type="Google" id="ProtNLM"/>
    </source>
</evidence>
<keyword evidence="2 5" id="KW-0812">Transmembrane</keyword>
<evidence type="ECO:0000256" key="4">
    <source>
        <dbReference type="ARBA" id="ARBA00023136"/>
    </source>
</evidence>
<keyword evidence="4 5" id="KW-0472">Membrane</keyword>
<name>A0A553NUE7_TIGCA</name>
<evidence type="ECO:0000256" key="3">
    <source>
        <dbReference type="ARBA" id="ARBA00022989"/>
    </source>
</evidence>
<feature type="transmembrane region" description="Helical" evidence="5">
    <location>
        <begin position="75"/>
        <end position="97"/>
    </location>
</feature>
<evidence type="ECO:0000313" key="6">
    <source>
        <dbReference type="EMBL" id="TRY69058.1"/>
    </source>
</evidence>
<dbReference type="STRING" id="6832.A0A553NUE7"/>
<evidence type="ECO:0000256" key="1">
    <source>
        <dbReference type="ARBA" id="ARBA00004141"/>
    </source>
</evidence>
<comment type="caution">
    <text evidence="6">The sequence shown here is derived from an EMBL/GenBank/DDBJ whole genome shotgun (WGS) entry which is preliminary data.</text>
</comment>
<gene>
    <name evidence="6" type="ORF">TCAL_04134</name>
</gene>
<evidence type="ECO:0000313" key="7">
    <source>
        <dbReference type="Proteomes" id="UP000318571"/>
    </source>
</evidence>
<dbReference type="AlphaFoldDB" id="A0A553NUE7"/>
<dbReference type="OMA" id="LWWVSCI"/>
<keyword evidence="3 5" id="KW-1133">Transmembrane helix</keyword>